<dbReference type="PROSITE" id="PS00463">
    <property type="entry name" value="ZN2_CY6_FUNGAL_1"/>
    <property type="match status" value="1"/>
</dbReference>
<evidence type="ECO:0000313" key="4">
    <source>
        <dbReference type="Proteomes" id="UP001378960"/>
    </source>
</evidence>
<dbReference type="GO" id="GO:0000981">
    <property type="term" value="F:DNA-binding transcription factor activity, RNA polymerase II-specific"/>
    <property type="evidence" value="ECO:0007669"/>
    <property type="project" value="InterPro"/>
</dbReference>
<protein>
    <recommendedName>
        <fullName evidence="2">Zn(2)-C6 fungal-type domain-containing protein</fullName>
    </recommendedName>
</protein>
<evidence type="ECO:0000313" key="3">
    <source>
        <dbReference type="EMBL" id="GMM47742.1"/>
    </source>
</evidence>
<dbReference type="Proteomes" id="UP001378960">
    <property type="component" value="Unassembled WGS sequence"/>
</dbReference>
<dbReference type="EMBL" id="BTGB01000009">
    <property type="protein sequence ID" value="GMM47742.1"/>
    <property type="molecule type" value="Genomic_DNA"/>
</dbReference>
<dbReference type="Gene3D" id="4.10.240.10">
    <property type="entry name" value="Zn(2)-C6 fungal-type DNA-binding domain"/>
    <property type="match status" value="1"/>
</dbReference>
<evidence type="ECO:0000256" key="1">
    <source>
        <dbReference type="ARBA" id="ARBA00023242"/>
    </source>
</evidence>
<dbReference type="CDD" id="cd00067">
    <property type="entry name" value="GAL4"/>
    <property type="match status" value="1"/>
</dbReference>
<dbReference type="GO" id="GO:0008270">
    <property type="term" value="F:zinc ion binding"/>
    <property type="evidence" value="ECO:0007669"/>
    <property type="project" value="InterPro"/>
</dbReference>
<organism evidence="3 4">
    <name type="scientific">Pichia kluyveri</name>
    <name type="common">Yeast</name>
    <dbReference type="NCBI Taxonomy" id="36015"/>
    <lineage>
        <taxon>Eukaryota</taxon>
        <taxon>Fungi</taxon>
        <taxon>Dikarya</taxon>
        <taxon>Ascomycota</taxon>
        <taxon>Saccharomycotina</taxon>
        <taxon>Pichiomycetes</taxon>
        <taxon>Pichiales</taxon>
        <taxon>Pichiaceae</taxon>
        <taxon>Pichia</taxon>
    </lineage>
</organism>
<dbReference type="PANTHER" id="PTHR37534:SF46">
    <property type="entry name" value="ZN(II)2CYS6 TRANSCRIPTION FACTOR (EUROFUNG)"/>
    <property type="match status" value="1"/>
</dbReference>
<reference evidence="3 4" key="1">
    <citation type="journal article" date="2023" name="Elife">
        <title>Identification of key yeast species and microbe-microbe interactions impacting larval growth of Drosophila in the wild.</title>
        <authorList>
            <person name="Mure A."/>
            <person name="Sugiura Y."/>
            <person name="Maeda R."/>
            <person name="Honda K."/>
            <person name="Sakurai N."/>
            <person name="Takahashi Y."/>
            <person name="Watada M."/>
            <person name="Katoh T."/>
            <person name="Gotoh A."/>
            <person name="Gotoh Y."/>
            <person name="Taniguchi I."/>
            <person name="Nakamura K."/>
            <person name="Hayashi T."/>
            <person name="Katayama T."/>
            <person name="Uemura T."/>
            <person name="Hattori Y."/>
        </authorList>
    </citation>
    <scope>NUCLEOTIDE SEQUENCE [LARGE SCALE GENOMIC DNA]</scope>
    <source>
        <strain evidence="3 4">PK-24</strain>
    </source>
</reference>
<dbReference type="SMART" id="SM00066">
    <property type="entry name" value="GAL4"/>
    <property type="match status" value="1"/>
</dbReference>
<keyword evidence="4" id="KW-1185">Reference proteome</keyword>
<sequence length="671" mass="76012">MSVSIAKDTRERPKLKSSSIKQVRLPKVRTKTGCFTCRKRKKKCDENGPVCSGCSRNFLCCVWPTNPSETMPKNFQILPSSQDQFNTSLKFNSNVEKIISNNDNTNTKKKEIKSKIQISDEPIETVNDFHQYVSDVPTSLCSVIELKNYNHIRPLPLKTIIPDDIDTVIKFDHSNYNYNYSSTLKHKQTKISSNLQHTSHVSDSFAEFNSISQLFNSIYPNLDDKLLSNFTPELSDNSFYDALMNYTPKVSIPTVNVKSPILAAFREIYFARGCSLLAKNTHTDKYNNASLKHYNNAIQIITENTDMNQSKDQFNQSINNSINNQSEPWSIFAMKQLCAADQMMGLVSESCVSNLIMTSSQSTNSIDTVSENSQNYDKALFYEFLFTYPLSIYFANFDNLVSSMPPSKVFQIYNKEMLNSIIDTNINNNNTNSKTNSIINNLQNSTVSGLNGYYTNTNSSPSDDDSQSDMEWLDNVINTAIINILQNLAKSIWILRTRNSIGSQMLNDNLKQLKNDISIIWTTIQTSEIQSHENSLLLEFAKCAHMSLEILYLTISDISVSASSPIVGFYLDQFITSYQLYSSIIINPNNKHHIPKCFTILPLFIAACAAQTLQQKEFISKELFLISRELGIEFIESLAFAVEDAWCVEQNGGLKTFTRLVSREGFANLVK</sequence>
<dbReference type="PANTHER" id="PTHR37534">
    <property type="entry name" value="TRANSCRIPTIONAL ACTIVATOR PROTEIN UGA3"/>
    <property type="match status" value="1"/>
</dbReference>
<dbReference type="PROSITE" id="PS50048">
    <property type="entry name" value="ZN2_CY6_FUNGAL_2"/>
    <property type="match status" value="1"/>
</dbReference>
<gene>
    <name evidence="3" type="ORF">DAPK24_043400</name>
</gene>
<proteinExistence type="predicted"/>
<comment type="caution">
    <text evidence="3">The sequence shown here is derived from an EMBL/GenBank/DDBJ whole genome shotgun (WGS) entry which is preliminary data.</text>
</comment>
<keyword evidence="1" id="KW-0539">Nucleus</keyword>
<dbReference type="AlphaFoldDB" id="A0AAV5R9I0"/>
<accession>A0AAV5R9I0</accession>
<name>A0AAV5R9I0_PICKL</name>
<evidence type="ECO:0000259" key="2">
    <source>
        <dbReference type="PROSITE" id="PS50048"/>
    </source>
</evidence>
<dbReference type="Pfam" id="PF00172">
    <property type="entry name" value="Zn_clus"/>
    <property type="match status" value="1"/>
</dbReference>
<dbReference type="InterPro" id="IPR001138">
    <property type="entry name" value="Zn2Cys6_DnaBD"/>
</dbReference>
<dbReference type="SUPFAM" id="SSF57701">
    <property type="entry name" value="Zn2/Cys6 DNA-binding domain"/>
    <property type="match status" value="1"/>
</dbReference>
<feature type="domain" description="Zn(2)-C6 fungal-type" evidence="2">
    <location>
        <begin position="33"/>
        <end position="63"/>
    </location>
</feature>
<dbReference type="InterPro" id="IPR036864">
    <property type="entry name" value="Zn2-C6_fun-type_DNA-bd_sf"/>
</dbReference>